<keyword evidence="1" id="KW-0472">Membrane</keyword>
<keyword evidence="4" id="KW-1185">Reference proteome</keyword>
<accession>A0A386ZH13</accession>
<dbReference type="GO" id="GO:0080019">
    <property type="term" value="F:alcohol-forming very long-chain fatty acyl-CoA reductase activity"/>
    <property type="evidence" value="ECO:0007669"/>
    <property type="project" value="InterPro"/>
</dbReference>
<keyword evidence="1" id="KW-1133">Transmembrane helix</keyword>
<dbReference type="InterPro" id="IPR013120">
    <property type="entry name" value="FAR_NAD-bd"/>
</dbReference>
<dbReference type="Proteomes" id="UP000267164">
    <property type="component" value="Chromosome"/>
</dbReference>
<dbReference type="Gene3D" id="3.40.50.720">
    <property type="entry name" value="NAD(P)-binding Rossmann-like Domain"/>
    <property type="match status" value="1"/>
</dbReference>
<dbReference type="AlphaFoldDB" id="A0A386ZH13"/>
<evidence type="ECO:0000259" key="2">
    <source>
        <dbReference type="Pfam" id="PF07993"/>
    </source>
</evidence>
<organism evidence="3 4">
    <name type="scientific">Nocardia yunnanensis</name>
    <dbReference type="NCBI Taxonomy" id="2382165"/>
    <lineage>
        <taxon>Bacteria</taxon>
        <taxon>Bacillati</taxon>
        <taxon>Actinomycetota</taxon>
        <taxon>Actinomycetes</taxon>
        <taxon>Mycobacteriales</taxon>
        <taxon>Nocardiaceae</taxon>
        <taxon>Nocardia</taxon>
    </lineage>
</organism>
<keyword evidence="1" id="KW-0812">Transmembrane</keyword>
<evidence type="ECO:0000313" key="3">
    <source>
        <dbReference type="EMBL" id="AYF76776.1"/>
    </source>
</evidence>
<feature type="transmembrane region" description="Helical" evidence="1">
    <location>
        <begin position="30"/>
        <end position="55"/>
    </location>
</feature>
<sequence>MCRIRIGALDPRAGPPPRRRLGRSRCGRRILRWWCVLTSAPILVTGAAGVVGTALREQLTLGSYTVLGHRTRLTGIPTITGDITQSRFGLSADEYARLADSIGCVVHAAANTQLNADPAELVRQNCLGARHAIELANDADVPLIHVSTAFVAAIDRPENTGIRMHYAESKRAGEQLVTDRARRWTIVRPSIVIGDSRDGHIASYQGLYRLAELVRGSQLPFVPCSPDALVDVIPQDVVGAALAHLARAALATGTTGFDQVWLTAGSAAPSVQEVVRAFAEPRVDSAAAVRIPRCIDRDQYERLIRPVFLSALDDRSARRIDTLFTHVAPYVSIVEPFPGPTAVGDYRPTTAGPLASLERALDYWARGTAGHREGTLQHA</sequence>
<dbReference type="PANTHER" id="PTHR11011:SF45">
    <property type="entry name" value="FATTY ACYL-COA REDUCTASE CG8306-RELATED"/>
    <property type="match status" value="1"/>
</dbReference>
<gene>
    <name evidence="3" type="ORF">D7D52_26510</name>
</gene>
<name>A0A386ZH13_9NOCA</name>
<reference evidence="3 4" key="1">
    <citation type="submission" date="2018-09" db="EMBL/GenBank/DDBJ databases">
        <title>Nocardia yunnanensis sp. nov., an actinomycete isolated from a soil sample.</title>
        <authorList>
            <person name="Zhang J."/>
        </authorList>
    </citation>
    <scope>NUCLEOTIDE SEQUENCE [LARGE SCALE GENOMIC DNA]</scope>
    <source>
        <strain evidence="3 4">CFHS0054</strain>
    </source>
</reference>
<proteinExistence type="predicted"/>
<dbReference type="PANTHER" id="PTHR11011">
    <property type="entry name" value="MALE STERILITY PROTEIN 2-RELATED"/>
    <property type="match status" value="1"/>
</dbReference>
<dbReference type="Pfam" id="PF07993">
    <property type="entry name" value="NAD_binding_4"/>
    <property type="match status" value="1"/>
</dbReference>
<dbReference type="SUPFAM" id="SSF51735">
    <property type="entry name" value="NAD(P)-binding Rossmann-fold domains"/>
    <property type="match status" value="1"/>
</dbReference>
<evidence type="ECO:0000256" key="1">
    <source>
        <dbReference type="SAM" id="Phobius"/>
    </source>
</evidence>
<dbReference type="KEGG" id="nyu:D7D52_26510"/>
<feature type="domain" description="Thioester reductase (TE)" evidence="2">
    <location>
        <begin position="76"/>
        <end position="239"/>
    </location>
</feature>
<dbReference type="InterPro" id="IPR026055">
    <property type="entry name" value="FAR"/>
</dbReference>
<evidence type="ECO:0000313" key="4">
    <source>
        <dbReference type="Proteomes" id="UP000267164"/>
    </source>
</evidence>
<dbReference type="OrthoDB" id="6286537at2"/>
<protein>
    <submittedName>
        <fullName evidence="3">NAD-dependent epimerase/dehydratase family protein</fullName>
    </submittedName>
</protein>
<dbReference type="GO" id="GO:0035336">
    <property type="term" value="P:long-chain fatty-acyl-CoA metabolic process"/>
    <property type="evidence" value="ECO:0007669"/>
    <property type="project" value="TreeGrafter"/>
</dbReference>
<dbReference type="InterPro" id="IPR036291">
    <property type="entry name" value="NAD(P)-bd_dom_sf"/>
</dbReference>
<dbReference type="EMBL" id="CP032568">
    <property type="protein sequence ID" value="AYF76776.1"/>
    <property type="molecule type" value="Genomic_DNA"/>
</dbReference>